<keyword evidence="10" id="KW-0812">Transmembrane</keyword>
<dbReference type="PRINTS" id="PR00463">
    <property type="entry name" value="EP450I"/>
</dbReference>
<evidence type="ECO:0000313" key="12">
    <source>
        <dbReference type="Proteomes" id="UP001374584"/>
    </source>
</evidence>
<dbReference type="InterPro" id="IPR001128">
    <property type="entry name" value="Cyt_P450"/>
</dbReference>
<evidence type="ECO:0000256" key="3">
    <source>
        <dbReference type="ARBA" id="ARBA00022617"/>
    </source>
</evidence>
<dbReference type="InterPro" id="IPR036396">
    <property type="entry name" value="Cyt_P450_sf"/>
</dbReference>
<keyword evidence="10" id="KW-0472">Membrane</keyword>
<evidence type="ECO:0000256" key="6">
    <source>
        <dbReference type="ARBA" id="ARBA00023004"/>
    </source>
</evidence>
<dbReference type="Pfam" id="PF00067">
    <property type="entry name" value="p450"/>
    <property type="match status" value="1"/>
</dbReference>
<keyword evidence="12" id="KW-1185">Reference proteome</keyword>
<dbReference type="AlphaFoldDB" id="A0AAN9N835"/>
<dbReference type="GO" id="GO:0004497">
    <property type="term" value="F:monooxygenase activity"/>
    <property type="evidence" value="ECO:0007669"/>
    <property type="project" value="UniProtKB-KW"/>
</dbReference>
<dbReference type="SUPFAM" id="SSF48264">
    <property type="entry name" value="Cytochrome P450"/>
    <property type="match status" value="1"/>
</dbReference>
<evidence type="ECO:0000256" key="5">
    <source>
        <dbReference type="ARBA" id="ARBA00023002"/>
    </source>
</evidence>
<dbReference type="Proteomes" id="UP001374584">
    <property type="component" value="Unassembled WGS sequence"/>
</dbReference>
<organism evidence="11 12">
    <name type="scientific">Phaseolus coccineus</name>
    <name type="common">Scarlet runner bean</name>
    <name type="synonym">Phaseolus multiflorus</name>
    <dbReference type="NCBI Taxonomy" id="3886"/>
    <lineage>
        <taxon>Eukaryota</taxon>
        <taxon>Viridiplantae</taxon>
        <taxon>Streptophyta</taxon>
        <taxon>Embryophyta</taxon>
        <taxon>Tracheophyta</taxon>
        <taxon>Spermatophyta</taxon>
        <taxon>Magnoliopsida</taxon>
        <taxon>eudicotyledons</taxon>
        <taxon>Gunneridae</taxon>
        <taxon>Pentapetalae</taxon>
        <taxon>rosids</taxon>
        <taxon>fabids</taxon>
        <taxon>Fabales</taxon>
        <taxon>Fabaceae</taxon>
        <taxon>Papilionoideae</taxon>
        <taxon>50 kb inversion clade</taxon>
        <taxon>NPAAA clade</taxon>
        <taxon>indigoferoid/millettioid clade</taxon>
        <taxon>Phaseoleae</taxon>
        <taxon>Phaseolus</taxon>
    </lineage>
</organism>
<feature type="transmembrane region" description="Helical" evidence="10">
    <location>
        <begin position="6"/>
        <end position="22"/>
    </location>
</feature>
<proteinExistence type="inferred from homology"/>
<feature type="binding site" description="axial binding residue" evidence="8">
    <location>
        <position position="447"/>
    </location>
    <ligand>
        <name>heme</name>
        <dbReference type="ChEBI" id="CHEBI:30413"/>
    </ligand>
    <ligandPart>
        <name>Fe</name>
        <dbReference type="ChEBI" id="CHEBI:18248"/>
    </ligandPart>
</feature>
<keyword evidence="3 8" id="KW-0349">Heme</keyword>
<sequence length="617" mass="69610">MEAQTYILVIAFSLFFLLNWLVKHYKLKSHVSLKLPPGPKRLPIIGNLHQLAVAGSLPHHALQKLSHKYGPLMHLQLGEISAVVASSPEMAKEITKTHDIAFLQRPQFISGQILSYGGIDIVFAPYGDYWRQMRKIFVSELLSTKRVQSFSFIREDETEKFIDSIRTSAGSPINLSSRIFSLVSSSVSRAAFGNKSKDHDEFMLLIKKVMGSVGGFDLADLFPSMKSIHFITGKKAKLENLLNQVDGFLESIVKEHQEKQRRAKEGRVQIKDEDLVDVLLRFQQTDAALDIKMTTRNVKALILDIFAGGIDTSGSTIEWAMTEMMRSPRVMKKAQDELREALREKEIIHERDLEQLPYLKLVVKETLRLHPPTPLLIPRECSERTIIDGYEIPVKTKVMINVWAICRDPKYWTDAEKFVPERFEGSSIDFKGNNFEYLPFGAGRRICPGISFGLSSIMLPLARLLYHFNWELPNGMTPESIDTIERFGMAIGRKNALCLTSRGRKEGYILNFRKNDNALDINQLRKERSVVVSGLLNCIKFSGPVTIAYASQVGGVSVIGGMLRRGMKKTGERGYEGRRGENRAVNKTAEHVEGNMMKIGFGGNNMKECGTVNLLRS</sequence>
<dbReference type="InterPro" id="IPR052306">
    <property type="entry name" value="CYP450_71D"/>
</dbReference>
<dbReference type="PRINTS" id="PR00385">
    <property type="entry name" value="P450"/>
</dbReference>
<dbReference type="PANTHER" id="PTHR47953:SF16">
    <property type="entry name" value="CYTOCHROME P450 71D8"/>
    <property type="match status" value="1"/>
</dbReference>
<dbReference type="GO" id="GO:0020037">
    <property type="term" value="F:heme binding"/>
    <property type="evidence" value="ECO:0007669"/>
    <property type="project" value="InterPro"/>
</dbReference>
<dbReference type="GO" id="GO:0016705">
    <property type="term" value="F:oxidoreductase activity, acting on paired donors, with incorporation or reduction of molecular oxygen"/>
    <property type="evidence" value="ECO:0007669"/>
    <property type="project" value="InterPro"/>
</dbReference>
<name>A0AAN9N835_PHACN</name>
<gene>
    <name evidence="11" type="ORF">VNO80_09478</name>
</gene>
<evidence type="ECO:0000256" key="4">
    <source>
        <dbReference type="ARBA" id="ARBA00022723"/>
    </source>
</evidence>
<accession>A0AAN9N835</accession>
<evidence type="ECO:0000313" key="11">
    <source>
        <dbReference type="EMBL" id="KAK7367466.1"/>
    </source>
</evidence>
<reference evidence="11 12" key="1">
    <citation type="submission" date="2024-01" db="EMBL/GenBank/DDBJ databases">
        <title>The genomes of 5 underutilized Papilionoideae crops provide insights into root nodulation and disease resistanc.</title>
        <authorList>
            <person name="Jiang F."/>
        </authorList>
    </citation>
    <scope>NUCLEOTIDE SEQUENCE [LARGE SCALE GENOMIC DNA]</scope>
    <source>
        <strain evidence="11">JINMINGXINNONG_FW02</strain>
        <tissue evidence="11">Leaves</tissue>
    </source>
</reference>
<comment type="similarity">
    <text evidence="2 9">Belongs to the cytochrome P450 family.</text>
</comment>
<dbReference type="EMBL" id="JAYMYR010000004">
    <property type="protein sequence ID" value="KAK7367466.1"/>
    <property type="molecule type" value="Genomic_DNA"/>
</dbReference>
<dbReference type="InterPro" id="IPR017972">
    <property type="entry name" value="Cyt_P450_CS"/>
</dbReference>
<evidence type="ECO:0000256" key="7">
    <source>
        <dbReference type="ARBA" id="ARBA00023033"/>
    </source>
</evidence>
<dbReference type="FunFam" id="1.10.630.10:FF:000008">
    <property type="entry name" value="Cytochrome P450 71D8"/>
    <property type="match status" value="1"/>
</dbReference>
<dbReference type="InterPro" id="IPR002401">
    <property type="entry name" value="Cyt_P450_E_grp-I"/>
</dbReference>
<evidence type="ECO:0008006" key="13">
    <source>
        <dbReference type="Google" id="ProtNLM"/>
    </source>
</evidence>
<comment type="caution">
    <text evidence="11">The sequence shown here is derived from an EMBL/GenBank/DDBJ whole genome shotgun (WGS) entry which is preliminary data.</text>
</comment>
<keyword evidence="5 9" id="KW-0560">Oxidoreductase</keyword>
<keyword evidence="6 8" id="KW-0408">Iron</keyword>
<protein>
    <recommendedName>
        <fullName evidence="13">Cytochrome P450</fullName>
    </recommendedName>
</protein>
<comment type="cofactor">
    <cofactor evidence="1 8">
        <name>heme</name>
        <dbReference type="ChEBI" id="CHEBI:30413"/>
    </cofactor>
</comment>
<evidence type="ECO:0000256" key="1">
    <source>
        <dbReference type="ARBA" id="ARBA00001971"/>
    </source>
</evidence>
<dbReference type="CDD" id="cd11072">
    <property type="entry name" value="CYP71-like"/>
    <property type="match status" value="1"/>
</dbReference>
<keyword evidence="4 8" id="KW-0479">Metal-binding</keyword>
<dbReference type="GO" id="GO:0005506">
    <property type="term" value="F:iron ion binding"/>
    <property type="evidence" value="ECO:0007669"/>
    <property type="project" value="InterPro"/>
</dbReference>
<dbReference type="Gene3D" id="1.10.630.10">
    <property type="entry name" value="Cytochrome P450"/>
    <property type="match status" value="1"/>
</dbReference>
<evidence type="ECO:0000256" key="9">
    <source>
        <dbReference type="RuleBase" id="RU000461"/>
    </source>
</evidence>
<keyword evidence="10" id="KW-1133">Transmembrane helix</keyword>
<dbReference type="PROSITE" id="PS00086">
    <property type="entry name" value="CYTOCHROME_P450"/>
    <property type="match status" value="1"/>
</dbReference>
<keyword evidence="7 9" id="KW-0503">Monooxygenase</keyword>
<evidence type="ECO:0000256" key="10">
    <source>
        <dbReference type="SAM" id="Phobius"/>
    </source>
</evidence>
<evidence type="ECO:0000256" key="2">
    <source>
        <dbReference type="ARBA" id="ARBA00010617"/>
    </source>
</evidence>
<dbReference type="PANTHER" id="PTHR47953">
    <property type="entry name" value="OS08G0105600 PROTEIN"/>
    <property type="match status" value="1"/>
</dbReference>
<evidence type="ECO:0000256" key="8">
    <source>
        <dbReference type="PIRSR" id="PIRSR602401-1"/>
    </source>
</evidence>